<feature type="transmembrane region" description="Helical" evidence="1">
    <location>
        <begin position="94"/>
        <end position="116"/>
    </location>
</feature>
<gene>
    <name evidence="2" type="ORF">E7811_02350</name>
</gene>
<dbReference type="Pfam" id="PF20134">
    <property type="entry name" value="DUF6524"/>
    <property type="match status" value="1"/>
</dbReference>
<evidence type="ECO:0000256" key="1">
    <source>
        <dbReference type="SAM" id="Phobius"/>
    </source>
</evidence>
<keyword evidence="1" id="KW-0812">Transmembrane</keyword>
<keyword evidence="1" id="KW-0472">Membrane</keyword>
<evidence type="ECO:0000313" key="3">
    <source>
        <dbReference type="Proteomes" id="UP000309450"/>
    </source>
</evidence>
<protein>
    <submittedName>
        <fullName evidence="2">Uncharacterized protein</fullName>
    </submittedName>
</protein>
<dbReference type="InterPro" id="IPR045387">
    <property type="entry name" value="DUF6524"/>
</dbReference>
<sequence length="131" mass="14240">MGILLRWIGAFALLTATFNPTDWNYVRWVQANFSDQMALAVFLGLILGVGYMVYGVATLRSIGAFGIILVGAIFGAGLWVLHDWGLMTLANRSLNLWLAILALSLILGIGLSWSILRQKLSGQASVDEIEG</sequence>
<dbReference type="RefSeq" id="WP_136392981.1">
    <property type="nucleotide sequence ID" value="NZ_SSND01000001.1"/>
</dbReference>
<reference evidence="2 3" key="1">
    <citation type="submission" date="2019-04" db="EMBL/GenBank/DDBJ databases">
        <title>Draft genome sequence of Gemmobacter aestuarii sp. nov.</title>
        <authorList>
            <person name="Hameed A."/>
            <person name="Lin S.-Y."/>
            <person name="Shahina M."/>
            <person name="Lai W.-A."/>
            <person name="Young C.-C."/>
        </authorList>
    </citation>
    <scope>NUCLEOTIDE SEQUENCE [LARGE SCALE GENOMIC DNA]</scope>
    <source>
        <strain evidence="2 3">CC-PW-75</strain>
    </source>
</reference>
<dbReference type="OrthoDB" id="7272344at2"/>
<proteinExistence type="predicted"/>
<keyword evidence="3" id="KW-1185">Reference proteome</keyword>
<accession>A0A4S3MQ07</accession>
<feature type="transmembrane region" description="Helical" evidence="1">
    <location>
        <begin position="37"/>
        <end position="57"/>
    </location>
</feature>
<name>A0A4S3MQ07_9RHOB</name>
<dbReference type="Proteomes" id="UP000309450">
    <property type="component" value="Unassembled WGS sequence"/>
</dbReference>
<organism evidence="2 3">
    <name type="scientific">Aliigemmobacter aestuarii</name>
    <dbReference type="NCBI Taxonomy" id="1445661"/>
    <lineage>
        <taxon>Bacteria</taxon>
        <taxon>Pseudomonadati</taxon>
        <taxon>Pseudomonadota</taxon>
        <taxon>Alphaproteobacteria</taxon>
        <taxon>Rhodobacterales</taxon>
        <taxon>Paracoccaceae</taxon>
        <taxon>Aliigemmobacter</taxon>
    </lineage>
</organism>
<keyword evidence="1" id="KW-1133">Transmembrane helix</keyword>
<comment type="caution">
    <text evidence="2">The sequence shown here is derived from an EMBL/GenBank/DDBJ whole genome shotgun (WGS) entry which is preliminary data.</text>
</comment>
<dbReference type="EMBL" id="SSND01000001">
    <property type="protein sequence ID" value="THD84600.1"/>
    <property type="molecule type" value="Genomic_DNA"/>
</dbReference>
<feature type="transmembrane region" description="Helical" evidence="1">
    <location>
        <begin position="64"/>
        <end position="82"/>
    </location>
</feature>
<evidence type="ECO:0000313" key="2">
    <source>
        <dbReference type="EMBL" id="THD84600.1"/>
    </source>
</evidence>
<dbReference type="AlphaFoldDB" id="A0A4S3MQ07"/>